<evidence type="ECO:0000256" key="9">
    <source>
        <dbReference type="HAMAP-Rule" id="MF_01924"/>
    </source>
</evidence>
<dbReference type="InterPro" id="IPR000755">
    <property type="entry name" value="A_A_dipeptidase"/>
</dbReference>
<keyword evidence="6 9" id="KW-0224">Dipeptidase</keyword>
<dbReference type="SUPFAM" id="SSF55166">
    <property type="entry name" value="Hedgehog/DD-peptidase"/>
    <property type="match status" value="1"/>
</dbReference>
<name>A0ABN1IEX8_9FLAO</name>
<evidence type="ECO:0000256" key="1">
    <source>
        <dbReference type="ARBA" id="ARBA00001362"/>
    </source>
</evidence>
<dbReference type="CDD" id="cd14840">
    <property type="entry name" value="D-Ala-D-Ala_dipeptidase_Aad"/>
    <property type="match status" value="1"/>
</dbReference>
<evidence type="ECO:0000313" key="11">
    <source>
        <dbReference type="Proteomes" id="UP001501758"/>
    </source>
</evidence>
<protein>
    <recommendedName>
        <fullName evidence="9">D-alanyl-D-alanine dipeptidase</fullName>
        <shortName evidence="9">D-Ala-D-Ala dipeptidase</shortName>
        <ecNumber evidence="9">3.4.13.22</ecNumber>
    </recommendedName>
</protein>
<comment type="similarity">
    <text evidence="9">Belongs to the peptidase M15D family.</text>
</comment>
<dbReference type="InterPro" id="IPR009045">
    <property type="entry name" value="Zn_M74/Hedgehog-like"/>
</dbReference>
<sequence>MIKKLLFITFLSLLFSCKETPVQTVTSASTLALLEKSKAIQLRAERVEQHMKVWQDSLDRFGSSEKSKVQFKDDEFVNIEELSNFFVLDMKYATEDNFLKKAVYSCAKCFVRGVVAKALINANKDFMEKGYRIKLFDCYRPHSVQKKMWEIFPNPGYVADPKGGSIHNKGAAVDITLTDLQGNQLDMGTDFDHFGKEAHHSYKALSDEILANRKLLKETMEKHGFSTIRTEWWHYNFKNKKFKIADFKWKCG</sequence>
<keyword evidence="8" id="KW-0961">Cell wall biogenesis/degradation</keyword>
<gene>
    <name evidence="10" type="ORF">GCM10009430_00730</name>
</gene>
<keyword evidence="5 9" id="KW-0862">Zinc</keyword>
<accession>A0ABN1IEX8</accession>
<dbReference type="Pfam" id="PF01427">
    <property type="entry name" value="Peptidase_M15"/>
    <property type="match status" value="1"/>
</dbReference>
<dbReference type="RefSeq" id="WP_343909390.1">
    <property type="nucleotide sequence ID" value="NZ_BAAAGE010000001.1"/>
</dbReference>
<evidence type="ECO:0000256" key="7">
    <source>
        <dbReference type="ARBA" id="ARBA00023049"/>
    </source>
</evidence>
<evidence type="ECO:0000256" key="2">
    <source>
        <dbReference type="ARBA" id="ARBA00022670"/>
    </source>
</evidence>
<comment type="caution">
    <text evidence="10">The sequence shown here is derived from an EMBL/GenBank/DDBJ whole genome shotgun (WGS) entry which is preliminary data.</text>
</comment>
<dbReference type="Proteomes" id="UP001501758">
    <property type="component" value="Unassembled WGS sequence"/>
</dbReference>
<evidence type="ECO:0000256" key="8">
    <source>
        <dbReference type="ARBA" id="ARBA00023316"/>
    </source>
</evidence>
<dbReference type="EMBL" id="BAAAGE010000001">
    <property type="protein sequence ID" value="GAA0711341.1"/>
    <property type="molecule type" value="Genomic_DNA"/>
</dbReference>
<evidence type="ECO:0000256" key="6">
    <source>
        <dbReference type="ARBA" id="ARBA00022997"/>
    </source>
</evidence>
<keyword evidence="4 9" id="KW-0378">Hydrolase</keyword>
<evidence type="ECO:0000256" key="4">
    <source>
        <dbReference type="ARBA" id="ARBA00022801"/>
    </source>
</evidence>
<reference evidence="10 11" key="1">
    <citation type="journal article" date="2019" name="Int. J. Syst. Evol. Microbiol.">
        <title>The Global Catalogue of Microorganisms (GCM) 10K type strain sequencing project: providing services to taxonomists for standard genome sequencing and annotation.</title>
        <authorList>
            <consortium name="The Broad Institute Genomics Platform"/>
            <consortium name="The Broad Institute Genome Sequencing Center for Infectious Disease"/>
            <person name="Wu L."/>
            <person name="Ma J."/>
        </authorList>
    </citation>
    <scope>NUCLEOTIDE SEQUENCE [LARGE SCALE GENOMIC DNA]</scope>
    <source>
        <strain evidence="10 11">JCM 15974</strain>
    </source>
</reference>
<organism evidence="10 11">
    <name type="scientific">Aquimarina litoralis</name>
    <dbReference type="NCBI Taxonomy" id="584605"/>
    <lineage>
        <taxon>Bacteria</taxon>
        <taxon>Pseudomonadati</taxon>
        <taxon>Bacteroidota</taxon>
        <taxon>Flavobacteriia</taxon>
        <taxon>Flavobacteriales</taxon>
        <taxon>Flavobacteriaceae</taxon>
        <taxon>Aquimarina</taxon>
    </lineage>
</organism>
<evidence type="ECO:0000256" key="5">
    <source>
        <dbReference type="ARBA" id="ARBA00022833"/>
    </source>
</evidence>
<dbReference type="PROSITE" id="PS51257">
    <property type="entry name" value="PROKAR_LIPOPROTEIN"/>
    <property type="match status" value="1"/>
</dbReference>
<keyword evidence="11" id="KW-1185">Reference proteome</keyword>
<comment type="function">
    <text evidence="9">Catalyzes hydrolysis of the D-alanyl-D-alanine dipeptide.</text>
</comment>
<keyword evidence="3 9" id="KW-0479">Metal-binding</keyword>
<evidence type="ECO:0000313" key="10">
    <source>
        <dbReference type="EMBL" id="GAA0711341.1"/>
    </source>
</evidence>
<dbReference type="EC" id="3.4.13.22" evidence="9"/>
<dbReference type="PANTHER" id="PTHR43126">
    <property type="entry name" value="D-ALANYL-D-ALANINE DIPEPTIDASE"/>
    <property type="match status" value="1"/>
</dbReference>
<keyword evidence="7 9" id="KW-0482">Metalloprotease</keyword>
<feature type="binding site" evidence="9">
    <location>
        <position position="167"/>
    </location>
    <ligand>
        <name>Zn(2+)</name>
        <dbReference type="ChEBI" id="CHEBI:29105"/>
        <note>catalytic</note>
    </ligand>
</feature>
<feature type="site" description="Transition state stabilizer" evidence="9">
    <location>
        <position position="140"/>
    </location>
</feature>
<keyword evidence="2 9" id="KW-0645">Protease</keyword>
<feature type="active site" description="Proton donor/acceptor" evidence="9">
    <location>
        <position position="231"/>
    </location>
</feature>
<proteinExistence type="inferred from homology"/>
<dbReference type="PANTHER" id="PTHR43126:SF1">
    <property type="entry name" value="D-ALANYL-D-ALANINE DIPEPTIDASE"/>
    <property type="match status" value="1"/>
</dbReference>
<dbReference type="Gene3D" id="3.30.1380.10">
    <property type="match status" value="1"/>
</dbReference>
<dbReference type="HAMAP" id="MF_01924">
    <property type="entry name" value="A_A_dipeptidase"/>
    <property type="match status" value="1"/>
</dbReference>
<feature type="binding site" evidence="9">
    <location>
        <position position="174"/>
    </location>
    <ligand>
        <name>Zn(2+)</name>
        <dbReference type="ChEBI" id="CHEBI:29105"/>
        <note>catalytic</note>
    </ligand>
</feature>
<comment type="cofactor">
    <cofactor evidence="9">
        <name>Zn(2+)</name>
        <dbReference type="ChEBI" id="CHEBI:29105"/>
    </cofactor>
    <text evidence="9">Binds 1 zinc ion per subunit.</text>
</comment>
<feature type="binding site" evidence="9">
    <location>
        <position position="234"/>
    </location>
    <ligand>
        <name>Zn(2+)</name>
        <dbReference type="ChEBI" id="CHEBI:29105"/>
        <note>catalytic</note>
    </ligand>
</feature>
<evidence type="ECO:0000256" key="3">
    <source>
        <dbReference type="ARBA" id="ARBA00022723"/>
    </source>
</evidence>
<comment type="catalytic activity">
    <reaction evidence="1 9">
        <text>D-alanyl-D-alanine + H2O = 2 D-alanine</text>
        <dbReference type="Rhea" id="RHEA:20661"/>
        <dbReference type="ChEBI" id="CHEBI:15377"/>
        <dbReference type="ChEBI" id="CHEBI:57416"/>
        <dbReference type="ChEBI" id="CHEBI:57822"/>
        <dbReference type="EC" id="3.4.13.22"/>
    </reaction>
</comment>